<organism evidence="2 3">
    <name type="scientific">Cystoisospora suis</name>
    <dbReference type="NCBI Taxonomy" id="483139"/>
    <lineage>
        <taxon>Eukaryota</taxon>
        <taxon>Sar</taxon>
        <taxon>Alveolata</taxon>
        <taxon>Apicomplexa</taxon>
        <taxon>Conoidasida</taxon>
        <taxon>Coccidia</taxon>
        <taxon>Eucoccidiorida</taxon>
        <taxon>Eimeriorina</taxon>
        <taxon>Sarcocystidae</taxon>
        <taxon>Cystoisospora</taxon>
    </lineage>
</organism>
<feature type="compositionally biased region" description="Basic and acidic residues" evidence="1">
    <location>
        <begin position="363"/>
        <end position="399"/>
    </location>
</feature>
<evidence type="ECO:0000313" key="3">
    <source>
        <dbReference type="Proteomes" id="UP000221165"/>
    </source>
</evidence>
<feature type="non-terminal residue" evidence="2">
    <location>
        <position position="467"/>
    </location>
</feature>
<evidence type="ECO:0000313" key="2">
    <source>
        <dbReference type="EMBL" id="PHJ15958.1"/>
    </source>
</evidence>
<feature type="compositionally biased region" description="Polar residues" evidence="1">
    <location>
        <begin position="400"/>
        <end position="430"/>
    </location>
</feature>
<protein>
    <submittedName>
        <fullName evidence="2">Uncharacterized protein</fullName>
    </submittedName>
</protein>
<gene>
    <name evidence="2" type="ORF">CSUI_010229</name>
</gene>
<dbReference type="EMBL" id="MIGC01006947">
    <property type="protein sequence ID" value="PHJ15958.1"/>
    <property type="molecule type" value="Genomic_DNA"/>
</dbReference>
<keyword evidence="3" id="KW-1185">Reference proteome</keyword>
<reference evidence="2 3" key="1">
    <citation type="journal article" date="2017" name="Int. J. Parasitol.">
        <title>The genome of the protozoan parasite Cystoisospora suis and a reverse vaccinology approach to identify vaccine candidates.</title>
        <authorList>
            <person name="Palmieri N."/>
            <person name="Shrestha A."/>
            <person name="Ruttkowski B."/>
            <person name="Beck T."/>
            <person name="Vogl C."/>
            <person name="Tomley F."/>
            <person name="Blake D.P."/>
            <person name="Joachim A."/>
        </authorList>
    </citation>
    <scope>NUCLEOTIDE SEQUENCE [LARGE SCALE GENOMIC DNA]</scope>
    <source>
        <strain evidence="2 3">Wien I</strain>
    </source>
</reference>
<dbReference type="RefSeq" id="XP_067917690.1">
    <property type="nucleotide sequence ID" value="XM_068070334.1"/>
</dbReference>
<feature type="region of interest" description="Disordered" evidence="1">
    <location>
        <begin position="1"/>
        <end position="27"/>
    </location>
</feature>
<dbReference type="VEuPathDB" id="ToxoDB:CSUI_010229"/>
<dbReference type="AlphaFoldDB" id="A0A2C6KH30"/>
<dbReference type="Proteomes" id="UP000221165">
    <property type="component" value="Unassembled WGS sequence"/>
</dbReference>
<feature type="compositionally biased region" description="Low complexity" evidence="1">
    <location>
        <begin position="46"/>
        <end position="79"/>
    </location>
</feature>
<comment type="caution">
    <text evidence="2">The sequence shown here is derived from an EMBL/GenBank/DDBJ whole genome shotgun (WGS) entry which is preliminary data.</text>
</comment>
<feature type="region of interest" description="Disordered" evidence="1">
    <location>
        <begin position="177"/>
        <end position="200"/>
    </location>
</feature>
<sequence length="467" mass="50404">GGGAGGLKSESTPGVCTPGEGEGKKKHYRSSLSSSCLLLKPEHPPRLYSSSSFSSCLSRPLRNSYTSDLSSLSSSSFRRDSFPPFSQSSLGHPVSSSSAHLSLSHPRLIQEDILRQPDSRGPPGESSSSFSSTFLHPSAPLARRPNVSSSGSSTSTLNESTILPPFMIQAFLHTPSRLSSSHTTGSMSTATQPPYSRNLSSSFESIPHTYTSPYHTIYQANDISSSSSLYTPNNEGHINRRESLPPSHLTPPSLHASSSATFTQVFNRNSRPSSRSGGGRCTYTTANRSHSASPYLVNFSASSSSSLLAPVASSERIMQPSQHAVGGLEMKALEVACNALENEKDRRTERLEMQQSQSNALKEILRHPLHNHDSIASREEKRTRREEKEKEEGERDSPSHHSQNLTSTSSHTNPSVRQGLQSSLSNSSRPLVNCMRPRHQGSTEAGERSEGRPAGNPPSSSCSSLTS</sequence>
<name>A0A2C6KH30_9APIC</name>
<feature type="compositionally biased region" description="Low complexity" evidence="1">
    <location>
        <begin position="148"/>
        <end position="158"/>
    </location>
</feature>
<feature type="region of interest" description="Disordered" evidence="1">
    <location>
        <begin position="115"/>
        <end position="158"/>
    </location>
</feature>
<accession>A0A2C6KH30</accession>
<dbReference type="GeneID" id="94433545"/>
<proteinExistence type="predicted"/>
<evidence type="ECO:0000256" key="1">
    <source>
        <dbReference type="SAM" id="MobiDB-lite"/>
    </source>
</evidence>
<feature type="region of interest" description="Disordered" evidence="1">
    <location>
        <begin position="363"/>
        <end position="467"/>
    </location>
</feature>
<feature type="region of interest" description="Disordered" evidence="1">
    <location>
        <begin position="44"/>
        <end position="79"/>
    </location>
</feature>
<feature type="region of interest" description="Disordered" evidence="1">
    <location>
        <begin position="228"/>
        <end position="260"/>
    </location>
</feature>
<feature type="non-terminal residue" evidence="2">
    <location>
        <position position="1"/>
    </location>
</feature>
<feature type="compositionally biased region" description="Low complexity" evidence="1">
    <location>
        <begin position="244"/>
        <end position="260"/>
    </location>
</feature>